<evidence type="ECO:0000256" key="1">
    <source>
        <dbReference type="SAM" id="SignalP"/>
    </source>
</evidence>
<evidence type="ECO:0000313" key="2">
    <source>
        <dbReference type="EMBL" id="MXU84167.1"/>
    </source>
</evidence>
<protein>
    <recommendedName>
        <fullName evidence="3">Secreted protein</fullName>
    </recommendedName>
</protein>
<dbReference type="AlphaFoldDB" id="A0A6B0U4J7"/>
<sequence length="79" mass="8915">MLSTTGARSAAIMKIWVLVPLPLAEILSEICFSMEVEYSQRHCYQKSIPVTRVWSNINLGAHVPNQRRASGTSQQRIED</sequence>
<proteinExistence type="predicted"/>
<organism evidence="2">
    <name type="scientific">Ixodes ricinus</name>
    <name type="common">Common tick</name>
    <name type="synonym">Acarus ricinus</name>
    <dbReference type="NCBI Taxonomy" id="34613"/>
    <lineage>
        <taxon>Eukaryota</taxon>
        <taxon>Metazoa</taxon>
        <taxon>Ecdysozoa</taxon>
        <taxon>Arthropoda</taxon>
        <taxon>Chelicerata</taxon>
        <taxon>Arachnida</taxon>
        <taxon>Acari</taxon>
        <taxon>Parasitiformes</taxon>
        <taxon>Ixodida</taxon>
        <taxon>Ixodoidea</taxon>
        <taxon>Ixodidae</taxon>
        <taxon>Ixodinae</taxon>
        <taxon>Ixodes</taxon>
    </lineage>
</organism>
<dbReference type="EMBL" id="GIFC01002084">
    <property type="protein sequence ID" value="MXU84167.1"/>
    <property type="molecule type" value="Transcribed_RNA"/>
</dbReference>
<reference evidence="2" key="1">
    <citation type="submission" date="2019-12" db="EMBL/GenBank/DDBJ databases">
        <title>An insight into the sialome of adult female Ixodes ricinus ticks feeding for 6 days.</title>
        <authorList>
            <person name="Perner J."/>
            <person name="Ribeiro J.M.C."/>
        </authorList>
    </citation>
    <scope>NUCLEOTIDE SEQUENCE</scope>
    <source>
        <strain evidence="2">Semi-engorged</strain>
        <tissue evidence="2">Salivary glands</tissue>
    </source>
</reference>
<accession>A0A6B0U4J7</accession>
<keyword evidence="1" id="KW-0732">Signal</keyword>
<feature type="chain" id="PRO_5025544935" description="Secreted protein" evidence="1">
    <location>
        <begin position="29"/>
        <end position="79"/>
    </location>
</feature>
<feature type="signal peptide" evidence="1">
    <location>
        <begin position="1"/>
        <end position="28"/>
    </location>
</feature>
<name>A0A6B0U4J7_IXORI</name>
<evidence type="ECO:0008006" key="3">
    <source>
        <dbReference type="Google" id="ProtNLM"/>
    </source>
</evidence>